<gene>
    <name evidence="2" type="primary">ga20568</name>
    <name evidence="2" type="ORF">PR202_ga20568</name>
</gene>
<feature type="compositionally biased region" description="Low complexity" evidence="1">
    <location>
        <begin position="41"/>
        <end position="50"/>
    </location>
</feature>
<accession>A0AAV5CZ38</accession>
<feature type="region of interest" description="Disordered" evidence="1">
    <location>
        <begin position="1"/>
        <end position="108"/>
    </location>
</feature>
<sequence length="166" mass="17493">MNGSSALPIDQLSPLVVEENENEGRTHLARAVTGRSAGESRAATRTGARRPFPPPPQHRHGARRVPAHAPHPKAPPPSDQRAQSRHSSFPVPPHAAHRGADDDDETCLHGKPRGALLAEVDEDGMLAMATPASIPSPADATAIAATIFFFSSPLLDCLCCLLSGLI</sequence>
<proteinExistence type="predicted"/>
<dbReference type="AlphaFoldDB" id="A0AAV5CZ38"/>
<dbReference type="EMBL" id="BQKI01000009">
    <property type="protein sequence ID" value="GJN03158.1"/>
    <property type="molecule type" value="Genomic_DNA"/>
</dbReference>
<evidence type="ECO:0000313" key="2">
    <source>
        <dbReference type="EMBL" id="GJN03158.1"/>
    </source>
</evidence>
<reference evidence="2" key="1">
    <citation type="journal article" date="2018" name="DNA Res.">
        <title>Multiple hybrid de novo genome assembly of finger millet, an orphan allotetraploid crop.</title>
        <authorList>
            <person name="Hatakeyama M."/>
            <person name="Aluri S."/>
            <person name="Balachadran M.T."/>
            <person name="Sivarajan S.R."/>
            <person name="Patrignani A."/>
            <person name="Gruter S."/>
            <person name="Poveda L."/>
            <person name="Shimizu-Inatsugi R."/>
            <person name="Baeten J."/>
            <person name="Francoijs K.J."/>
            <person name="Nataraja K.N."/>
            <person name="Reddy Y.A.N."/>
            <person name="Phadnis S."/>
            <person name="Ravikumar R.L."/>
            <person name="Schlapbach R."/>
            <person name="Sreeman S.M."/>
            <person name="Shimizu K.K."/>
        </authorList>
    </citation>
    <scope>NUCLEOTIDE SEQUENCE</scope>
</reference>
<evidence type="ECO:0000313" key="3">
    <source>
        <dbReference type="Proteomes" id="UP001054889"/>
    </source>
</evidence>
<reference evidence="2" key="2">
    <citation type="submission" date="2021-12" db="EMBL/GenBank/DDBJ databases">
        <title>Resequencing data analysis of finger millet.</title>
        <authorList>
            <person name="Hatakeyama M."/>
            <person name="Aluri S."/>
            <person name="Balachadran M.T."/>
            <person name="Sivarajan S.R."/>
            <person name="Poveda L."/>
            <person name="Shimizu-Inatsugi R."/>
            <person name="Schlapbach R."/>
            <person name="Sreeman S.M."/>
            <person name="Shimizu K.K."/>
        </authorList>
    </citation>
    <scope>NUCLEOTIDE SEQUENCE</scope>
</reference>
<protein>
    <submittedName>
        <fullName evidence="2">Uncharacterized protein</fullName>
    </submittedName>
</protein>
<dbReference type="Proteomes" id="UP001054889">
    <property type="component" value="Unassembled WGS sequence"/>
</dbReference>
<organism evidence="2 3">
    <name type="scientific">Eleusine coracana subsp. coracana</name>
    <dbReference type="NCBI Taxonomy" id="191504"/>
    <lineage>
        <taxon>Eukaryota</taxon>
        <taxon>Viridiplantae</taxon>
        <taxon>Streptophyta</taxon>
        <taxon>Embryophyta</taxon>
        <taxon>Tracheophyta</taxon>
        <taxon>Spermatophyta</taxon>
        <taxon>Magnoliopsida</taxon>
        <taxon>Liliopsida</taxon>
        <taxon>Poales</taxon>
        <taxon>Poaceae</taxon>
        <taxon>PACMAD clade</taxon>
        <taxon>Chloridoideae</taxon>
        <taxon>Cynodonteae</taxon>
        <taxon>Eleusininae</taxon>
        <taxon>Eleusine</taxon>
    </lineage>
</organism>
<comment type="caution">
    <text evidence="2">The sequence shown here is derived from an EMBL/GenBank/DDBJ whole genome shotgun (WGS) entry which is preliminary data.</text>
</comment>
<feature type="compositionally biased region" description="Basic residues" evidence="1">
    <location>
        <begin position="57"/>
        <end position="66"/>
    </location>
</feature>
<keyword evidence="3" id="KW-1185">Reference proteome</keyword>
<name>A0AAV5CZ38_ELECO</name>
<evidence type="ECO:0000256" key="1">
    <source>
        <dbReference type="SAM" id="MobiDB-lite"/>
    </source>
</evidence>